<gene>
    <name evidence="2" type="ORF">T440DRAFT_320452</name>
</gene>
<keyword evidence="1" id="KW-0472">Membrane</keyword>
<reference evidence="2" key="1">
    <citation type="submission" date="2020-01" db="EMBL/GenBank/DDBJ databases">
        <authorList>
            <consortium name="DOE Joint Genome Institute"/>
            <person name="Haridas S."/>
            <person name="Albert R."/>
            <person name="Binder M."/>
            <person name="Bloem J."/>
            <person name="Labutti K."/>
            <person name="Salamov A."/>
            <person name="Andreopoulos B."/>
            <person name="Baker S.E."/>
            <person name="Barry K."/>
            <person name="Bills G."/>
            <person name="Bluhm B.H."/>
            <person name="Cannon C."/>
            <person name="Castanera R."/>
            <person name="Culley D.E."/>
            <person name="Daum C."/>
            <person name="Ezra D."/>
            <person name="Gonzalez J.B."/>
            <person name="Henrissat B."/>
            <person name="Kuo A."/>
            <person name="Liang C."/>
            <person name="Lipzen A."/>
            <person name="Lutzoni F."/>
            <person name="Magnuson J."/>
            <person name="Mondo S."/>
            <person name="Nolan M."/>
            <person name="Ohm R."/>
            <person name="Pangilinan J."/>
            <person name="Park H.-J."/>
            <person name="Ramirez L."/>
            <person name="Alfaro M."/>
            <person name="Sun H."/>
            <person name="Tritt A."/>
            <person name="Yoshinaga Y."/>
            <person name="Zwiers L.-H."/>
            <person name="Turgeon B.G."/>
            <person name="Goodwin S.B."/>
            <person name="Spatafora J.W."/>
            <person name="Crous P.W."/>
            <person name="Grigoriev I.V."/>
        </authorList>
    </citation>
    <scope>NUCLEOTIDE SEQUENCE</scope>
    <source>
        <strain evidence="2">IPT5</strain>
    </source>
</reference>
<accession>A0A6A7BCW7</accession>
<name>A0A6A7BCW7_9PLEO</name>
<proteinExistence type="predicted"/>
<keyword evidence="1" id="KW-1133">Transmembrane helix</keyword>
<dbReference type="EMBL" id="MU006296">
    <property type="protein sequence ID" value="KAF2853183.1"/>
    <property type="molecule type" value="Genomic_DNA"/>
</dbReference>
<keyword evidence="1" id="KW-0812">Transmembrane</keyword>
<evidence type="ECO:0000313" key="3">
    <source>
        <dbReference type="Proteomes" id="UP000799423"/>
    </source>
</evidence>
<sequence>MQESHMRNRPSSVSDLPGLAGGGGATASAQSLVVLTPAWPLPPVPVQTACANARCTRFPEPTFVLVACLAGLQLVVLVALYRHWLRRRKWCVAKLGLVVQGKVDVSSASMHTVYTRWAAAYDDTKVGADREVVEQMKKW</sequence>
<keyword evidence="3" id="KW-1185">Reference proteome</keyword>
<dbReference type="Proteomes" id="UP000799423">
    <property type="component" value="Unassembled WGS sequence"/>
</dbReference>
<evidence type="ECO:0000256" key="1">
    <source>
        <dbReference type="SAM" id="Phobius"/>
    </source>
</evidence>
<evidence type="ECO:0000313" key="2">
    <source>
        <dbReference type="EMBL" id="KAF2853183.1"/>
    </source>
</evidence>
<organism evidence="2 3">
    <name type="scientific">Plenodomus tracheiphilus IPT5</name>
    <dbReference type="NCBI Taxonomy" id="1408161"/>
    <lineage>
        <taxon>Eukaryota</taxon>
        <taxon>Fungi</taxon>
        <taxon>Dikarya</taxon>
        <taxon>Ascomycota</taxon>
        <taxon>Pezizomycotina</taxon>
        <taxon>Dothideomycetes</taxon>
        <taxon>Pleosporomycetidae</taxon>
        <taxon>Pleosporales</taxon>
        <taxon>Pleosporineae</taxon>
        <taxon>Leptosphaeriaceae</taxon>
        <taxon>Plenodomus</taxon>
    </lineage>
</organism>
<protein>
    <submittedName>
        <fullName evidence="2">Uncharacterized protein</fullName>
    </submittedName>
</protein>
<dbReference type="AlphaFoldDB" id="A0A6A7BCW7"/>
<feature type="transmembrane region" description="Helical" evidence="1">
    <location>
        <begin position="62"/>
        <end position="81"/>
    </location>
</feature>